<organism evidence="2 3">
    <name type="scientific">Panagrolaimus davidi</name>
    <dbReference type="NCBI Taxonomy" id="227884"/>
    <lineage>
        <taxon>Eukaryota</taxon>
        <taxon>Metazoa</taxon>
        <taxon>Ecdysozoa</taxon>
        <taxon>Nematoda</taxon>
        <taxon>Chromadorea</taxon>
        <taxon>Rhabditida</taxon>
        <taxon>Tylenchina</taxon>
        <taxon>Panagrolaimomorpha</taxon>
        <taxon>Panagrolaimoidea</taxon>
        <taxon>Panagrolaimidae</taxon>
        <taxon>Panagrolaimus</taxon>
    </lineage>
</organism>
<dbReference type="InterPro" id="IPR032870">
    <property type="entry name" value="ALKBH7-like"/>
</dbReference>
<dbReference type="WBParaSite" id="PDA_v2.g30064.t1">
    <property type="protein sequence ID" value="PDA_v2.g30064.t1"/>
    <property type="gene ID" value="PDA_v2.g30064"/>
</dbReference>
<dbReference type="GO" id="GO:0005759">
    <property type="term" value="C:mitochondrial matrix"/>
    <property type="evidence" value="ECO:0007669"/>
    <property type="project" value="TreeGrafter"/>
</dbReference>
<protein>
    <submittedName>
        <fullName evidence="3">Alpha-ketoglutarate-dependent dioxygenase AlkB-like domain-containing protein</fullName>
    </submittedName>
</protein>
<dbReference type="Proteomes" id="UP000887578">
    <property type="component" value="Unplaced"/>
</dbReference>
<accession>A0A914QRP3</accession>
<dbReference type="SUPFAM" id="SSF51197">
    <property type="entry name" value="Clavaminate synthase-like"/>
    <property type="match status" value="1"/>
</dbReference>
<evidence type="ECO:0000256" key="1">
    <source>
        <dbReference type="ARBA" id="ARBA00001954"/>
    </source>
</evidence>
<dbReference type="PANTHER" id="PTHR21052">
    <property type="entry name" value="SPERMATOGENESIS ASSOCIATED 11-RELATED"/>
    <property type="match status" value="1"/>
</dbReference>
<keyword evidence="2" id="KW-1185">Reference proteome</keyword>
<dbReference type="AlphaFoldDB" id="A0A914QRP3"/>
<comment type="cofactor">
    <cofactor evidence="1">
        <name>Fe(2+)</name>
        <dbReference type="ChEBI" id="CHEBI:29033"/>
    </cofactor>
</comment>
<sequence length="226" mass="26792">MVRLSLIGLNKLIYIHNIPKWPSNILKDITENCTVIPDFITENEEMSLLKEIEPHMKRLKYEKSHWDDAIYLYREREQRNWNENNKEVLSRIAKASFPPETIHLSYIHILDLHKDGHIKPHTDSIRYCGNTITGVSLLSDSVMRLRHKDEKDIYIVDLLLKRRSLYKLTGIGRYDFTHEILDQKESNFSGIKVQKNRRISVICRDMPQKEKPPEELEYKPLVENVN</sequence>
<dbReference type="GO" id="GO:0006631">
    <property type="term" value="P:fatty acid metabolic process"/>
    <property type="evidence" value="ECO:0007669"/>
    <property type="project" value="TreeGrafter"/>
</dbReference>
<name>A0A914QRP3_9BILA</name>
<dbReference type="PANTHER" id="PTHR21052:SF0">
    <property type="entry name" value="ALPHA-KETOGLUTARATE-DEPENDENT DIOXYGENASE ALKB HOMOLOG 7, MITOCHONDRIAL"/>
    <property type="match status" value="1"/>
</dbReference>
<reference evidence="3" key="1">
    <citation type="submission" date="2022-11" db="UniProtKB">
        <authorList>
            <consortium name="WormBaseParasite"/>
        </authorList>
    </citation>
    <scope>IDENTIFICATION</scope>
</reference>
<evidence type="ECO:0000313" key="3">
    <source>
        <dbReference type="WBParaSite" id="PDA_v2.g30064.t1"/>
    </source>
</evidence>
<dbReference type="InterPro" id="IPR037151">
    <property type="entry name" value="AlkB-like_sf"/>
</dbReference>
<dbReference type="Gene3D" id="2.60.120.590">
    <property type="entry name" value="Alpha-ketoglutarate-dependent dioxygenase AlkB-like"/>
    <property type="match status" value="1"/>
</dbReference>
<evidence type="ECO:0000313" key="2">
    <source>
        <dbReference type="Proteomes" id="UP000887578"/>
    </source>
</evidence>
<dbReference type="GO" id="GO:0006974">
    <property type="term" value="P:DNA damage response"/>
    <property type="evidence" value="ECO:0007669"/>
    <property type="project" value="InterPro"/>
</dbReference>
<proteinExistence type="predicted"/>